<reference evidence="4" key="2">
    <citation type="journal article" date="2023" name="Microbiol Resour">
        <title>Decontamination and Annotation of the Draft Genome Sequence of the Oomycete Lagenidium giganteum ARSEF 373.</title>
        <authorList>
            <person name="Morgan W.R."/>
            <person name="Tartar A."/>
        </authorList>
    </citation>
    <scope>NUCLEOTIDE SEQUENCE</scope>
    <source>
        <strain evidence="4">ARSEF 373</strain>
    </source>
</reference>
<dbReference type="EMBL" id="DAKRPA010000034">
    <property type="protein sequence ID" value="DBA02241.1"/>
    <property type="molecule type" value="Genomic_DNA"/>
</dbReference>
<protein>
    <recommendedName>
        <fullName evidence="3">TFIIS N-terminal domain-containing protein</fullName>
    </recommendedName>
</protein>
<name>A0AAV2Z7D5_9STRA</name>
<dbReference type="PROSITE" id="PS51319">
    <property type="entry name" value="TFIIS_N"/>
    <property type="match status" value="1"/>
</dbReference>
<feature type="domain" description="TFIIS N-terminal" evidence="3">
    <location>
        <begin position="64"/>
        <end position="138"/>
    </location>
</feature>
<dbReference type="InterPro" id="IPR035441">
    <property type="entry name" value="TFIIS/LEDGF_dom_sf"/>
</dbReference>
<evidence type="ECO:0000313" key="4">
    <source>
        <dbReference type="EMBL" id="DBA02241.1"/>
    </source>
</evidence>
<dbReference type="InterPro" id="IPR017923">
    <property type="entry name" value="TFIIS_N"/>
</dbReference>
<dbReference type="AlphaFoldDB" id="A0AAV2Z7D5"/>
<dbReference type="Pfam" id="PF08711">
    <property type="entry name" value="Med26"/>
    <property type="match status" value="1"/>
</dbReference>
<organism evidence="4 5">
    <name type="scientific">Lagenidium giganteum</name>
    <dbReference type="NCBI Taxonomy" id="4803"/>
    <lineage>
        <taxon>Eukaryota</taxon>
        <taxon>Sar</taxon>
        <taxon>Stramenopiles</taxon>
        <taxon>Oomycota</taxon>
        <taxon>Peronosporomycetes</taxon>
        <taxon>Pythiales</taxon>
        <taxon>Pythiaceae</taxon>
    </lineage>
</organism>
<dbReference type="GO" id="GO:0005634">
    <property type="term" value="C:nucleus"/>
    <property type="evidence" value="ECO:0007669"/>
    <property type="project" value="UniProtKB-SubCell"/>
</dbReference>
<evidence type="ECO:0000256" key="2">
    <source>
        <dbReference type="SAM" id="MobiDB-lite"/>
    </source>
</evidence>
<keyword evidence="5" id="KW-1185">Reference proteome</keyword>
<gene>
    <name evidence="4" type="ORF">N0F65_007651</name>
</gene>
<evidence type="ECO:0000313" key="5">
    <source>
        <dbReference type="Proteomes" id="UP001146120"/>
    </source>
</evidence>
<dbReference type="Proteomes" id="UP001146120">
    <property type="component" value="Unassembled WGS sequence"/>
</dbReference>
<keyword evidence="1" id="KW-0539">Nucleus</keyword>
<reference evidence="4" key="1">
    <citation type="submission" date="2022-11" db="EMBL/GenBank/DDBJ databases">
        <authorList>
            <person name="Morgan W.R."/>
            <person name="Tartar A."/>
        </authorList>
    </citation>
    <scope>NUCLEOTIDE SEQUENCE</scope>
    <source>
        <strain evidence="4">ARSEF 373</strain>
    </source>
</reference>
<sequence length="155" mass="17378">MKKARFSLATGTAQAASLGGPSRNLPAALEQQKALQAVATHGNGAAQRLRQITITHGAKVVVEEVVQHLKDELDDARTDANVLGILHELEQHFISLEMLEKTRIGVSLTRAMRRSDSEEVKQKACCLLKEWKRRAKKAMRRRQRRVRMFGRNAGE</sequence>
<comment type="caution">
    <text evidence="4">The sequence shown here is derived from an EMBL/GenBank/DDBJ whole genome shotgun (WGS) entry which is preliminary data.</text>
</comment>
<dbReference type="SUPFAM" id="SSF47676">
    <property type="entry name" value="Conserved domain common to transcription factors TFIIS, elongin A, CRSP70"/>
    <property type="match status" value="1"/>
</dbReference>
<proteinExistence type="predicted"/>
<evidence type="ECO:0000256" key="1">
    <source>
        <dbReference type="PROSITE-ProRule" id="PRU00649"/>
    </source>
</evidence>
<accession>A0AAV2Z7D5</accession>
<comment type="subcellular location">
    <subcellularLocation>
        <location evidence="1">Nucleus</location>
    </subcellularLocation>
</comment>
<evidence type="ECO:0000259" key="3">
    <source>
        <dbReference type="PROSITE" id="PS51319"/>
    </source>
</evidence>
<dbReference type="Gene3D" id="1.20.930.10">
    <property type="entry name" value="Conserved domain common to transcription factors TFIIS, elongin A, CRSP70"/>
    <property type="match status" value="1"/>
</dbReference>
<feature type="region of interest" description="Disordered" evidence="2">
    <location>
        <begin position="1"/>
        <end position="22"/>
    </location>
</feature>